<dbReference type="InterPro" id="IPR018060">
    <property type="entry name" value="HTH_AraC"/>
</dbReference>
<protein>
    <submittedName>
        <fullName evidence="6">AraC family transcriptional regulator</fullName>
    </submittedName>
</protein>
<dbReference type="Proteomes" id="UP000214596">
    <property type="component" value="Unassembled WGS sequence"/>
</dbReference>
<dbReference type="OrthoDB" id="9783876at2"/>
<dbReference type="GO" id="GO:0003700">
    <property type="term" value="F:DNA-binding transcription factor activity"/>
    <property type="evidence" value="ECO:0007669"/>
    <property type="project" value="InterPro"/>
</dbReference>
<dbReference type="InterPro" id="IPR018062">
    <property type="entry name" value="HTH_AraC-typ_CS"/>
</dbReference>
<evidence type="ECO:0000313" key="6">
    <source>
        <dbReference type="EMBL" id="OXE34702.1"/>
    </source>
</evidence>
<evidence type="ECO:0000256" key="3">
    <source>
        <dbReference type="ARBA" id="ARBA00023163"/>
    </source>
</evidence>
<dbReference type="PANTHER" id="PTHR43280">
    <property type="entry name" value="ARAC-FAMILY TRANSCRIPTIONAL REGULATOR"/>
    <property type="match status" value="1"/>
</dbReference>
<organism evidence="6 8">
    <name type="scientific">Vibrio parahaemolyticus</name>
    <dbReference type="NCBI Taxonomy" id="670"/>
    <lineage>
        <taxon>Bacteria</taxon>
        <taxon>Pseudomonadati</taxon>
        <taxon>Pseudomonadota</taxon>
        <taxon>Gammaproteobacteria</taxon>
        <taxon>Vibrionales</taxon>
        <taxon>Vibrionaceae</taxon>
        <taxon>Vibrio</taxon>
    </lineage>
</organism>
<proteinExistence type="predicted"/>
<evidence type="ECO:0000313" key="8">
    <source>
        <dbReference type="Proteomes" id="UP000214596"/>
    </source>
</evidence>
<dbReference type="GeneID" id="1187844"/>
<sequence>MIRERSINLGHQVEGAIFTRHNHIVSVDGDGILSFQNNITKVKPNEAIFIPSKVMVRFSFNSNENKSIKVSLYHINGINLNCKQDKVTSLINAYIEVEKLNLTNRETIIELIGSRLEKIKNNRVLYNYDPLEKKIYRLVSKDLKKKWSLEEVCKLTYTSKSTLNRKLKDNQTSMGQIISNARLDYATILITNTSLSVDEISMLSGFNSTSYFCKKFKESHGFSPKQYRKLLAYNQVPLNRI</sequence>
<dbReference type="EMBL" id="NIXT01000019">
    <property type="protein sequence ID" value="OXE34702.1"/>
    <property type="molecule type" value="Genomic_DNA"/>
</dbReference>
<name>A0A0F5TDH7_VIBPH</name>
<dbReference type="SUPFAM" id="SSF46689">
    <property type="entry name" value="Homeodomain-like"/>
    <property type="match status" value="1"/>
</dbReference>
<dbReference type="RefSeq" id="WP_005453784.1">
    <property type="nucleotide sequence ID" value="NZ_CABMHD010000004.1"/>
</dbReference>
<accession>A0A0F5TDH7</accession>
<dbReference type="SMART" id="SM00342">
    <property type="entry name" value="HTH_ARAC"/>
    <property type="match status" value="1"/>
</dbReference>
<dbReference type="Pfam" id="PF12833">
    <property type="entry name" value="HTH_18"/>
    <property type="match status" value="1"/>
</dbReference>
<dbReference type="Gene3D" id="1.10.10.60">
    <property type="entry name" value="Homeodomain-like"/>
    <property type="match status" value="1"/>
</dbReference>
<reference evidence="5 7" key="1">
    <citation type="submission" date="2015-08" db="EMBL/GenBank/DDBJ databases">
        <title>Draft Genome Sequences of Vibrio parahaemolyticus Strains.</title>
        <authorList>
            <person name="Gonzalez-Escalona N."/>
            <person name="DePaola A."/>
        </authorList>
    </citation>
    <scope>NUCLEOTIDE SEQUENCE [LARGE SCALE GENOMIC DNA]</scope>
    <source>
        <strain evidence="5 7">CFSAN001621</strain>
    </source>
</reference>
<dbReference type="OMA" id="GNISHKG"/>
<keyword evidence="7" id="KW-1185">Reference proteome</keyword>
<dbReference type="InterPro" id="IPR009057">
    <property type="entry name" value="Homeodomain-like_sf"/>
</dbReference>
<keyword evidence="2" id="KW-0238">DNA-binding</keyword>
<dbReference type="GO" id="GO:0043565">
    <property type="term" value="F:sequence-specific DNA binding"/>
    <property type="evidence" value="ECO:0007669"/>
    <property type="project" value="InterPro"/>
</dbReference>
<keyword evidence="3" id="KW-0804">Transcription</keyword>
<evidence type="ECO:0000313" key="5">
    <source>
        <dbReference type="EMBL" id="OQK01799.1"/>
    </source>
</evidence>
<evidence type="ECO:0000259" key="4">
    <source>
        <dbReference type="PROSITE" id="PS01124"/>
    </source>
</evidence>
<evidence type="ECO:0000313" key="7">
    <source>
        <dbReference type="Proteomes" id="UP000191946"/>
    </source>
</evidence>
<dbReference type="AlphaFoldDB" id="A0A0F5TDH7"/>
<keyword evidence="1" id="KW-0805">Transcription regulation</keyword>
<gene>
    <name evidence="5" type="ORF">AKG60_07775</name>
    <name evidence="6" type="ORF">CA163_00940</name>
</gene>
<dbReference type="PRINTS" id="PR00032">
    <property type="entry name" value="HTHARAC"/>
</dbReference>
<dbReference type="EMBL" id="LHQV01000010">
    <property type="protein sequence ID" value="OQK01799.1"/>
    <property type="molecule type" value="Genomic_DNA"/>
</dbReference>
<dbReference type="PANTHER" id="PTHR43280:SF34">
    <property type="entry name" value="ARAC-FAMILY TRANSCRIPTIONAL REGULATOR"/>
    <property type="match status" value="1"/>
</dbReference>
<comment type="caution">
    <text evidence="6">The sequence shown here is derived from an EMBL/GenBank/DDBJ whole genome shotgun (WGS) entry which is preliminary data.</text>
</comment>
<feature type="domain" description="HTH araC/xylS-type" evidence="4">
    <location>
        <begin position="133"/>
        <end position="230"/>
    </location>
</feature>
<reference evidence="6 8" key="2">
    <citation type="journal article" date="2017" name="Appl. Environ. Microbiol.">
        <title>Parallel evolution of two clades of a major Atlantic endemic Vibrio parahaemolyticus pathogen lineage by independent acquisition of related pathogenicity islands.</title>
        <authorList>
            <person name="Xu F."/>
            <person name="Gonzalez-Escalona N."/>
            <person name="Drees K.P."/>
            <person name="Sebra R.P."/>
            <person name="Cooper V.S."/>
            <person name="Jones S.H."/>
            <person name="Whistler C.A."/>
        </authorList>
    </citation>
    <scope>NUCLEOTIDE SEQUENCE [LARGE SCALE GENOMIC DNA]</scope>
    <source>
        <strain evidence="6 8">MAVP-3</strain>
    </source>
</reference>
<dbReference type="Proteomes" id="UP000191946">
    <property type="component" value="Unassembled WGS sequence"/>
</dbReference>
<evidence type="ECO:0000256" key="2">
    <source>
        <dbReference type="ARBA" id="ARBA00023125"/>
    </source>
</evidence>
<dbReference type="PROSITE" id="PS01124">
    <property type="entry name" value="HTH_ARAC_FAMILY_2"/>
    <property type="match status" value="1"/>
</dbReference>
<dbReference type="InterPro" id="IPR020449">
    <property type="entry name" value="Tscrpt_reg_AraC-type_HTH"/>
</dbReference>
<dbReference type="PROSITE" id="PS00041">
    <property type="entry name" value="HTH_ARAC_FAMILY_1"/>
    <property type="match status" value="1"/>
</dbReference>
<evidence type="ECO:0000256" key="1">
    <source>
        <dbReference type="ARBA" id="ARBA00023015"/>
    </source>
</evidence>